<organism evidence="3">
    <name type="scientific">Cupriavidus necator</name>
    <name type="common">Alcaligenes eutrophus</name>
    <name type="synonym">Ralstonia eutropha</name>
    <dbReference type="NCBI Taxonomy" id="106590"/>
    <lineage>
        <taxon>Bacteria</taxon>
        <taxon>Pseudomonadati</taxon>
        <taxon>Pseudomonadota</taxon>
        <taxon>Betaproteobacteria</taxon>
        <taxon>Burkholderiales</taxon>
        <taxon>Burkholderiaceae</taxon>
        <taxon>Cupriavidus</taxon>
    </lineage>
</organism>
<evidence type="ECO:0000259" key="1">
    <source>
        <dbReference type="Pfam" id="PF05161"/>
    </source>
</evidence>
<sequence>MASALEAAWPGPLEGLVVTRYGYAVPCSRIEIVEAAHPVPDDAGLAASQRMLAMVAGLGEDDLVICLVSGGGSSLLPLPLAGITLDDKQRVNRALLKSGATISEMNCVRRHLSAIKGGRLAAACHPARVLNLLISDVPGDDPIDIASGPTVPDPTTRAEALAIVKRYAIDLPPNVMAVLASDAAETLKAGDPRLPRIRTEFIATPRLALEAAAQVGRDAGFAVHMLGDAIEGEARDAGKVMGGIALAAARHGQPFAAPCVLLSGGETTVTVRGAGRGGRNVEFLLSLALTLRGESGIHAIAGDTDGVDGQEEIAGAMISPDTLERAWRAGLRPQDALAANDGHGFFEALGDAVITGPTLTNVNDFRAILLTRASGASA</sequence>
<evidence type="ECO:0000313" key="3">
    <source>
        <dbReference type="EMBL" id="SCU76621.1"/>
    </source>
</evidence>
<dbReference type="InterPro" id="IPR038614">
    <property type="entry name" value="GK_N_sf"/>
</dbReference>
<dbReference type="Gene3D" id="3.40.1480.10">
    <property type="entry name" value="MOFRL domain"/>
    <property type="match status" value="1"/>
</dbReference>
<name>A0A1K0IHX6_CUPNE</name>
<reference evidence="3" key="1">
    <citation type="submission" date="2016-09" db="EMBL/GenBank/DDBJ databases">
        <authorList>
            <person name="Capua I."/>
            <person name="De Benedictis P."/>
            <person name="Joannis T."/>
            <person name="Lombin L.H."/>
            <person name="Cattoli G."/>
        </authorList>
    </citation>
    <scope>NUCLEOTIDE SEQUENCE</scope>
    <source>
        <strain evidence="3">B9</strain>
    </source>
</reference>
<keyword evidence="3" id="KW-0560">Oxidoreductase</keyword>
<protein>
    <submittedName>
        <fullName evidence="3">Putative hydroxypyruvate reductase</fullName>
        <ecNumber evidence="3">1.1.1.81</ecNumber>
    </submittedName>
</protein>
<keyword evidence="3" id="KW-0670">Pyruvate</keyword>
<dbReference type="GO" id="GO:0008887">
    <property type="term" value="F:glycerate kinase activity"/>
    <property type="evidence" value="ECO:0007669"/>
    <property type="project" value="InterPro"/>
</dbReference>
<dbReference type="InterPro" id="IPR037035">
    <property type="entry name" value="GK-like_C_sf"/>
</dbReference>
<feature type="domain" description="MOFRL-associated" evidence="2">
    <location>
        <begin position="1"/>
        <end position="179"/>
    </location>
</feature>
<dbReference type="InterPro" id="IPR025286">
    <property type="entry name" value="MOFRL_assoc_dom"/>
</dbReference>
<proteinExistence type="predicted"/>
<evidence type="ECO:0000259" key="2">
    <source>
        <dbReference type="Pfam" id="PF13660"/>
    </source>
</evidence>
<dbReference type="InterPro" id="IPR007835">
    <property type="entry name" value="MOFRL"/>
</dbReference>
<accession>A0A1K0IHX6</accession>
<dbReference type="PANTHER" id="PTHR12227">
    <property type="entry name" value="GLYCERATE KINASE"/>
    <property type="match status" value="1"/>
</dbReference>
<dbReference type="PANTHER" id="PTHR12227:SF0">
    <property type="entry name" value="GLYCERATE KINASE"/>
    <property type="match status" value="1"/>
</dbReference>
<dbReference type="EMBL" id="FMSH01000252">
    <property type="protein sequence ID" value="SCU76621.1"/>
    <property type="molecule type" value="Genomic_DNA"/>
</dbReference>
<dbReference type="EC" id="1.1.1.81" evidence="3"/>
<dbReference type="GO" id="GO:0016618">
    <property type="term" value="F:hydroxypyruvate reductase [NAD(P)H] activity"/>
    <property type="evidence" value="ECO:0007669"/>
    <property type="project" value="UniProtKB-EC"/>
</dbReference>
<dbReference type="GO" id="GO:0005737">
    <property type="term" value="C:cytoplasm"/>
    <property type="evidence" value="ECO:0007669"/>
    <property type="project" value="TreeGrafter"/>
</dbReference>
<feature type="domain" description="MOFRL" evidence="1">
    <location>
        <begin position="259"/>
        <end position="364"/>
    </location>
</feature>
<dbReference type="FunFam" id="3.40.1480.10:FF:000002">
    <property type="entry name" value="Glycerate kinase"/>
    <property type="match status" value="1"/>
</dbReference>
<dbReference type="SUPFAM" id="SSF82544">
    <property type="entry name" value="GckA/TtuD-like"/>
    <property type="match status" value="1"/>
</dbReference>
<dbReference type="Pfam" id="PF05161">
    <property type="entry name" value="MOFRL"/>
    <property type="match status" value="1"/>
</dbReference>
<dbReference type="Gene3D" id="3.40.50.10180">
    <property type="entry name" value="Glycerate kinase, MOFRL-like N-terminal domain"/>
    <property type="match status" value="1"/>
</dbReference>
<dbReference type="Pfam" id="PF13660">
    <property type="entry name" value="DUF4147"/>
    <property type="match status" value="1"/>
</dbReference>
<dbReference type="AlphaFoldDB" id="A0A1K0IHX6"/>
<gene>
    <name evidence="3" type="primary">ttuD</name>
    <name evidence="3" type="ORF">CNECB9_3250001</name>
</gene>
<dbReference type="InterPro" id="IPR039760">
    <property type="entry name" value="MOFRL_protein"/>
</dbReference>